<evidence type="ECO:0000256" key="8">
    <source>
        <dbReference type="ARBA" id="ARBA00022840"/>
    </source>
</evidence>
<dbReference type="GO" id="GO:0005524">
    <property type="term" value="F:ATP binding"/>
    <property type="evidence" value="ECO:0007669"/>
    <property type="project" value="UniProtKB-KW"/>
</dbReference>
<dbReference type="GO" id="GO:0003951">
    <property type="term" value="F:NAD+ kinase activity"/>
    <property type="evidence" value="ECO:0007669"/>
    <property type="project" value="InterPro"/>
</dbReference>
<gene>
    <name evidence="13" type="ORF">Salat_1994900</name>
</gene>
<evidence type="ECO:0000256" key="11">
    <source>
        <dbReference type="ARBA" id="ARBA00066398"/>
    </source>
</evidence>
<dbReference type="PANTHER" id="PTHR20275">
    <property type="entry name" value="NAD KINASE"/>
    <property type="match status" value="1"/>
</dbReference>
<evidence type="ECO:0000313" key="13">
    <source>
        <dbReference type="EMBL" id="KAK4420446.1"/>
    </source>
</evidence>
<dbReference type="Gene3D" id="3.40.50.10330">
    <property type="entry name" value="Probable inorganic polyphosphate/atp-NAD kinase, domain 1"/>
    <property type="match status" value="1"/>
</dbReference>
<keyword evidence="8" id="KW-0067">ATP-binding</keyword>
<evidence type="ECO:0000256" key="12">
    <source>
        <dbReference type="SAM" id="MobiDB-lite"/>
    </source>
</evidence>
<name>A0AAE1XYF6_9LAMI</name>
<evidence type="ECO:0000256" key="4">
    <source>
        <dbReference type="ARBA" id="ARBA00022490"/>
    </source>
</evidence>
<keyword evidence="10" id="KW-0520">NAD</keyword>
<keyword evidence="5" id="KW-0808">Transferase</keyword>
<dbReference type="EC" id="2.7.1.86" evidence="11"/>
<evidence type="ECO:0000256" key="10">
    <source>
        <dbReference type="ARBA" id="ARBA00023027"/>
    </source>
</evidence>
<evidence type="ECO:0000256" key="7">
    <source>
        <dbReference type="ARBA" id="ARBA00022777"/>
    </source>
</evidence>
<reference evidence="13" key="2">
    <citation type="journal article" date="2024" name="Plant">
        <title>Genomic evolution and insights into agronomic trait innovations of Sesamum species.</title>
        <authorList>
            <person name="Miao H."/>
            <person name="Wang L."/>
            <person name="Qu L."/>
            <person name="Liu H."/>
            <person name="Sun Y."/>
            <person name="Le M."/>
            <person name="Wang Q."/>
            <person name="Wei S."/>
            <person name="Zheng Y."/>
            <person name="Lin W."/>
            <person name="Duan Y."/>
            <person name="Cao H."/>
            <person name="Xiong S."/>
            <person name="Wang X."/>
            <person name="Wei L."/>
            <person name="Li C."/>
            <person name="Ma Q."/>
            <person name="Ju M."/>
            <person name="Zhao R."/>
            <person name="Li G."/>
            <person name="Mu C."/>
            <person name="Tian Q."/>
            <person name="Mei H."/>
            <person name="Zhang T."/>
            <person name="Gao T."/>
            <person name="Zhang H."/>
        </authorList>
    </citation>
    <scope>NUCLEOTIDE SEQUENCE</scope>
    <source>
        <strain evidence="13">3651</strain>
    </source>
</reference>
<dbReference type="SUPFAM" id="SSF111331">
    <property type="entry name" value="NAD kinase/diacylglycerol kinase-like"/>
    <property type="match status" value="1"/>
</dbReference>
<dbReference type="InterPro" id="IPR002504">
    <property type="entry name" value="NADK"/>
</dbReference>
<dbReference type="GO" id="GO:0006741">
    <property type="term" value="P:NADP+ biosynthetic process"/>
    <property type="evidence" value="ECO:0007669"/>
    <property type="project" value="InterPro"/>
</dbReference>
<dbReference type="Proteomes" id="UP001293254">
    <property type="component" value="Unassembled WGS sequence"/>
</dbReference>
<keyword evidence="6" id="KW-0547">Nucleotide-binding</keyword>
<organism evidence="13 14">
    <name type="scientific">Sesamum alatum</name>
    <dbReference type="NCBI Taxonomy" id="300844"/>
    <lineage>
        <taxon>Eukaryota</taxon>
        <taxon>Viridiplantae</taxon>
        <taxon>Streptophyta</taxon>
        <taxon>Embryophyta</taxon>
        <taxon>Tracheophyta</taxon>
        <taxon>Spermatophyta</taxon>
        <taxon>Magnoliopsida</taxon>
        <taxon>eudicotyledons</taxon>
        <taxon>Gunneridae</taxon>
        <taxon>Pentapetalae</taxon>
        <taxon>asterids</taxon>
        <taxon>lamiids</taxon>
        <taxon>Lamiales</taxon>
        <taxon>Pedaliaceae</taxon>
        <taxon>Sesamum</taxon>
    </lineage>
</organism>
<keyword evidence="14" id="KW-1185">Reference proteome</keyword>
<keyword evidence="4" id="KW-0963">Cytoplasm</keyword>
<evidence type="ECO:0000256" key="3">
    <source>
        <dbReference type="ARBA" id="ARBA00011738"/>
    </source>
</evidence>
<dbReference type="GO" id="GO:0042736">
    <property type="term" value="F:NADH kinase activity"/>
    <property type="evidence" value="ECO:0007669"/>
    <property type="project" value="UniProtKB-EC"/>
</dbReference>
<keyword evidence="7 13" id="KW-0418">Kinase</keyword>
<comment type="subunit">
    <text evidence="3">Homodimer.</text>
</comment>
<sequence>MGEKRTCEREFCILVEAAERVRSEDPKSVKGSIKINPTLAKPTSRFGHPNRVGQSAKSPKPVPLPPADRDFLLNSCDFLFISPQGNAELLPPPPPPPSCPGSSRSDDCLQRRETFLKNEVEEEMVLKRLLMLLKPFDAYPSHELAALSSSNSRKAMQVLRFLYDRMLVHRNAITFCRNILMKKAVKSRVVFRSDLSQPIHDVDLVITIGGDGTLLQASHLMDDSIPVLGVNSDPTRPDEVEKFSEEFDATRSTGYLCAATANNFELILDDILENRSGPSELARIAVNLNSKPISTYALNDVLLAHPCPSRASRFSFRIMQNGEPSSSLLHSRSSGLRVSTAAGSTAAMLSAGGFAMPVLSKELQYMVREPISLGPSSHLMHGFMKSDETMNVTWFCREGFLYIDGSHVVHSIQHGDTINLSSRAPKLKVFLPPHLLSHNV</sequence>
<evidence type="ECO:0000256" key="9">
    <source>
        <dbReference type="ARBA" id="ARBA00022857"/>
    </source>
</evidence>
<protein>
    <recommendedName>
        <fullName evidence="11">NADH kinase</fullName>
        <ecNumber evidence="11">2.7.1.86</ecNumber>
    </recommendedName>
</protein>
<dbReference type="FunFam" id="2.60.200.30:FF:000015">
    <property type="entry name" value="NAD(H) kinase 3"/>
    <property type="match status" value="1"/>
</dbReference>
<evidence type="ECO:0000256" key="5">
    <source>
        <dbReference type="ARBA" id="ARBA00022679"/>
    </source>
</evidence>
<dbReference type="Gene3D" id="2.60.200.30">
    <property type="entry name" value="Probable inorganic polyphosphate/atp-NAD kinase, domain 2"/>
    <property type="match status" value="1"/>
</dbReference>
<comment type="subcellular location">
    <subcellularLocation>
        <location evidence="1">Cytoplasm</location>
    </subcellularLocation>
</comment>
<proteinExistence type="inferred from homology"/>
<evidence type="ECO:0000256" key="6">
    <source>
        <dbReference type="ARBA" id="ARBA00022741"/>
    </source>
</evidence>
<dbReference type="PANTHER" id="PTHR20275:SF28">
    <property type="entry name" value="NADH KINASE"/>
    <property type="match status" value="1"/>
</dbReference>
<dbReference type="AlphaFoldDB" id="A0AAE1XYF6"/>
<dbReference type="GO" id="GO:0005737">
    <property type="term" value="C:cytoplasm"/>
    <property type="evidence" value="ECO:0007669"/>
    <property type="project" value="UniProtKB-SubCell"/>
</dbReference>
<evidence type="ECO:0000256" key="2">
    <source>
        <dbReference type="ARBA" id="ARBA00010995"/>
    </source>
</evidence>
<dbReference type="FunFam" id="3.40.50.10330:FF:000027">
    <property type="entry name" value="NADH kinase"/>
    <property type="match status" value="1"/>
</dbReference>
<comment type="similarity">
    <text evidence="2">Belongs to the NAD kinase family.</text>
</comment>
<dbReference type="GO" id="GO:0019674">
    <property type="term" value="P:NAD+ metabolic process"/>
    <property type="evidence" value="ECO:0007669"/>
    <property type="project" value="InterPro"/>
</dbReference>
<comment type="caution">
    <text evidence="13">The sequence shown here is derived from an EMBL/GenBank/DDBJ whole genome shotgun (WGS) entry which is preliminary data.</text>
</comment>
<keyword evidence="9" id="KW-0521">NADP</keyword>
<dbReference type="InterPro" id="IPR017437">
    <property type="entry name" value="ATP-NAD_kinase_PpnK-typ_C"/>
</dbReference>
<dbReference type="Pfam" id="PF01513">
    <property type="entry name" value="NAD_kinase"/>
    <property type="match status" value="1"/>
</dbReference>
<dbReference type="EMBL" id="JACGWO010000008">
    <property type="protein sequence ID" value="KAK4420446.1"/>
    <property type="molecule type" value="Genomic_DNA"/>
</dbReference>
<dbReference type="InterPro" id="IPR017438">
    <property type="entry name" value="ATP-NAD_kinase_N"/>
</dbReference>
<evidence type="ECO:0000256" key="1">
    <source>
        <dbReference type="ARBA" id="ARBA00004496"/>
    </source>
</evidence>
<accession>A0AAE1XYF6</accession>
<feature type="region of interest" description="Disordered" evidence="12">
    <location>
        <begin position="22"/>
        <end position="64"/>
    </location>
</feature>
<reference evidence="13" key="1">
    <citation type="submission" date="2020-06" db="EMBL/GenBank/DDBJ databases">
        <authorList>
            <person name="Li T."/>
            <person name="Hu X."/>
            <person name="Zhang T."/>
            <person name="Song X."/>
            <person name="Zhang H."/>
            <person name="Dai N."/>
            <person name="Sheng W."/>
            <person name="Hou X."/>
            <person name="Wei L."/>
        </authorList>
    </citation>
    <scope>NUCLEOTIDE SEQUENCE</scope>
    <source>
        <strain evidence="13">3651</strain>
        <tissue evidence="13">Leaf</tissue>
    </source>
</reference>
<dbReference type="InterPro" id="IPR016064">
    <property type="entry name" value="NAD/diacylglycerol_kinase_sf"/>
</dbReference>
<evidence type="ECO:0000313" key="14">
    <source>
        <dbReference type="Proteomes" id="UP001293254"/>
    </source>
</evidence>